<feature type="compositionally biased region" description="Basic and acidic residues" evidence="1">
    <location>
        <begin position="62"/>
        <end position="85"/>
    </location>
</feature>
<dbReference type="OrthoDB" id="331341at2759"/>
<name>A3LPB7_PICST</name>
<dbReference type="KEGG" id="pic:PICST_54624"/>
<dbReference type="InterPro" id="IPR035445">
    <property type="entry name" value="GYF-like_dom_sf"/>
</dbReference>
<protein>
    <recommendedName>
        <fullName evidence="2">GYF domain-containing protein</fullName>
    </recommendedName>
</protein>
<dbReference type="HOGENOM" id="CLU_024456_0_0_1"/>
<evidence type="ECO:0000313" key="4">
    <source>
        <dbReference type="Proteomes" id="UP000002258"/>
    </source>
</evidence>
<dbReference type="PANTHER" id="PTHR13138:SF3">
    <property type="entry name" value="CD2 ANTIGEN CYTOPLASMIC TAIL-BINDING PROTEIN 2"/>
    <property type="match status" value="1"/>
</dbReference>
<gene>
    <name evidence="3" type="ORF">PICST_54624</name>
</gene>
<dbReference type="PROSITE" id="PS50829">
    <property type="entry name" value="GYF"/>
    <property type="match status" value="1"/>
</dbReference>
<dbReference type="STRING" id="322104.A3LPB7"/>
<dbReference type="Proteomes" id="UP000002258">
    <property type="component" value="Chromosome 2"/>
</dbReference>
<feature type="region of interest" description="Disordered" evidence="1">
    <location>
        <begin position="1"/>
        <end position="113"/>
    </location>
</feature>
<dbReference type="RefSeq" id="XP_001382499.2">
    <property type="nucleotide sequence ID" value="XM_001382462.1"/>
</dbReference>
<dbReference type="Gene3D" id="3.30.1490.40">
    <property type="match status" value="1"/>
</dbReference>
<dbReference type="InParanoid" id="A3LPB7"/>
<feature type="compositionally biased region" description="Basic residues" evidence="1">
    <location>
        <begin position="7"/>
        <end position="16"/>
    </location>
</feature>
<feature type="non-terminal residue" evidence="3">
    <location>
        <position position="1"/>
    </location>
</feature>
<dbReference type="OMA" id="GENTNFY"/>
<dbReference type="AlphaFoldDB" id="A3LPB7"/>
<reference evidence="3 4" key="1">
    <citation type="journal article" date="2007" name="Nat. Biotechnol.">
        <title>Genome sequence of the lignocellulose-bioconverting and xylose-fermenting yeast Pichia stipitis.</title>
        <authorList>
            <person name="Jeffries T.W."/>
            <person name="Grigoriev I.V."/>
            <person name="Grimwood J."/>
            <person name="Laplaza J.M."/>
            <person name="Aerts A."/>
            <person name="Salamov A."/>
            <person name="Schmutz J."/>
            <person name="Lindquist E."/>
            <person name="Dehal P."/>
            <person name="Shapiro H."/>
            <person name="Jin Y.S."/>
            <person name="Passoth V."/>
            <person name="Richardson P.M."/>
        </authorList>
    </citation>
    <scope>NUCLEOTIDE SEQUENCE [LARGE SCALE GENOMIC DNA]</scope>
    <source>
        <strain evidence="4">ATCC 58785 / CBS 6054 / NBRC 10063 / NRRL Y-11545</strain>
    </source>
</reference>
<feature type="region of interest" description="Disordered" evidence="1">
    <location>
        <begin position="296"/>
        <end position="323"/>
    </location>
</feature>
<evidence type="ECO:0000313" key="3">
    <source>
        <dbReference type="EMBL" id="ABN64470.2"/>
    </source>
</evidence>
<dbReference type="InterPro" id="IPR003169">
    <property type="entry name" value="GYF"/>
</dbReference>
<organism evidence="3 4">
    <name type="scientific">Scheffersomyces stipitis (strain ATCC 58785 / CBS 6054 / NBRC 10063 / NRRL Y-11545)</name>
    <name type="common">Yeast</name>
    <name type="synonym">Pichia stipitis</name>
    <dbReference type="NCBI Taxonomy" id="322104"/>
    <lineage>
        <taxon>Eukaryota</taxon>
        <taxon>Fungi</taxon>
        <taxon>Dikarya</taxon>
        <taxon>Ascomycota</taxon>
        <taxon>Saccharomycotina</taxon>
        <taxon>Pichiomycetes</taxon>
        <taxon>Debaryomycetaceae</taxon>
        <taxon>Scheffersomyces</taxon>
    </lineage>
</organism>
<accession>A3LPB7</accession>
<keyword evidence="4" id="KW-1185">Reference proteome</keyword>
<proteinExistence type="predicted"/>
<dbReference type="GO" id="GO:0005682">
    <property type="term" value="C:U5 snRNP"/>
    <property type="evidence" value="ECO:0007669"/>
    <property type="project" value="InterPro"/>
</dbReference>
<feature type="domain" description="GYF" evidence="2">
    <location>
        <begin position="328"/>
        <end position="381"/>
    </location>
</feature>
<dbReference type="PANTHER" id="PTHR13138">
    <property type="entry name" value="PROTEIN LIN1"/>
    <property type="match status" value="1"/>
</dbReference>
<evidence type="ECO:0000256" key="1">
    <source>
        <dbReference type="SAM" id="MobiDB-lite"/>
    </source>
</evidence>
<dbReference type="SUPFAM" id="SSF55277">
    <property type="entry name" value="GYF domain"/>
    <property type="match status" value="1"/>
</dbReference>
<dbReference type="InterPro" id="IPR039905">
    <property type="entry name" value="CD2BP2/Lin1"/>
</dbReference>
<feature type="compositionally biased region" description="Acidic residues" evidence="1">
    <location>
        <begin position="308"/>
        <end position="323"/>
    </location>
</feature>
<feature type="compositionally biased region" description="Basic and acidic residues" evidence="1">
    <location>
        <begin position="33"/>
        <end position="45"/>
    </location>
</feature>
<dbReference type="FunCoup" id="A3LPB7">
    <property type="interactions" value="683"/>
</dbReference>
<feature type="compositionally biased region" description="Acidic residues" evidence="1">
    <location>
        <begin position="46"/>
        <end position="61"/>
    </location>
</feature>
<sequence length="384" mass="45334">DVLGNNKRYKQRHRRDLRLNYDSDSSDEDYENEKENAEKANGEKEDVSDEDMFASDNEEKDEPCKDVKDPKKPEFLDIDEFERQEGIGQFDEEVPLATDENSDSEEPEEDDPEVVEYYNNIEDYNEQNSGRLKRKEPKIEAFNLREEASEGQFDLDGNYIRQEEDNHTDAEQEWLNDYKRSDVLNARKAQEQREKAREKKLVESAQELISTDKLLTDLVECLEAAETPMEALARLAPKKKNKNKVDETEKQRKKLVVRITELCDKLINEKNITDTYDMSREEFMRLYKQETGQDYKISGRGTKRTREDEPENEAQTEASAENEEEYGEKIWLFQWIDDSNVHGPFSAYEMSHWKETYFNNQVVVRKLDEEEFVPVETVEFNETT</sequence>
<dbReference type="SMART" id="SM00444">
    <property type="entry name" value="GYF"/>
    <property type="match status" value="1"/>
</dbReference>
<dbReference type="EMBL" id="CP000496">
    <property type="protein sequence ID" value="ABN64470.2"/>
    <property type="molecule type" value="Genomic_DNA"/>
</dbReference>
<feature type="compositionally biased region" description="Acidic residues" evidence="1">
    <location>
        <begin position="90"/>
        <end position="113"/>
    </location>
</feature>
<evidence type="ECO:0000259" key="2">
    <source>
        <dbReference type="PROSITE" id="PS50829"/>
    </source>
</evidence>
<dbReference type="GeneID" id="4837666"/>
<dbReference type="Pfam" id="PF02213">
    <property type="entry name" value="GYF"/>
    <property type="match status" value="1"/>
</dbReference>
<dbReference type="eggNOG" id="KOG2950">
    <property type="taxonomic scope" value="Eukaryota"/>
</dbReference>